<protein>
    <recommendedName>
        <fullName evidence="3">AB hydrolase-1 domain-containing protein</fullName>
    </recommendedName>
</protein>
<dbReference type="InterPro" id="IPR029058">
    <property type="entry name" value="AB_hydrolase_fold"/>
</dbReference>
<name>A0A9P0CB35_9CUCU</name>
<evidence type="ECO:0000313" key="5">
    <source>
        <dbReference type="Proteomes" id="UP001153636"/>
    </source>
</evidence>
<keyword evidence="5" id="KW-1185">Reference proteome</keyword>
<dbReference type="Pfam" id="PF00561">
    <property type="entry name" value="Abhydrolase_1"/>
    <property type="match status" value="1"/>
</dbReference>
<dbReference type="InterPro" id="IPR050266">
    <property type="entry name" value="AB_hydrolase_sf"/>
</dbReference>
<dbReference type="SUPFAM" id="SSF53474">
    <property type="entry name" value="alpha/beta-Hydrolases"/>
    <property type="match status" value="1"/>
</dbReference>
<dbReference type="PRINTS" id="PR00111">
    <property type="entry name" value="ABHYDROLASE"/>
</dbReference>
<dbReference type="EMBL" id="OV651813">
    <property type="protein sequence ID" value="CAH1098609.1"/>
    <property type="molecule type" value="Genomic_DNA"/>
</dbReference>
<accession>A0A9P0CB35</accession>
<comment type="similarity">
    <text evidence="1">Belongs to the AB hydrolase superfamily.</text>
</comment>
<keyword evidence="2" id="KW-0378">Hydrolase</keyword>
<evidence type="ECO:0000256" key="2">
    <source>
        <dbReference type="ARBA" id="ARBA00022801"/>
    </source>
</evidence>
<evidence type="ECO:0000313" key="4">
    <source>
        <dbReference type="EMBL" id="CAH1098609.1"/>
    </source>
</evidence>
<sequence>METNTKKIDEISIPVPWGHVAAKTWGEDKDPLILCIHGLMDNAGSFDRLISHLPSSYYYVCIDLPGHGKSSHFPPHLPIHTVNYLLVYKAATNYFKKKFIIMGHSYGGQIGFLYAQLYPQCVVKLIMLETVTTLPVTTEYFPKYLEEMIENHLKIIDSLATKQPPLYTREEALQRVKSNRNYSEIKLESAEALLKRAIEPVGQLYKFTLDQRIKNYVNPLKDNRYFIESVTKNPVKCPILIVLGKENGFQLTIMDSVIKFFKKSKNIKVVEVDGNHDVHNDYPERVAPLVSKFLLFQKGNL</sequence>
<dbReference type="OrthoDB" id="6431331at2759"/>
<proteinExistence type="inferred from homology"/>
<gene>
    <name evidence="4" type="ORF">PSYICH_LOCUS1100</name>
</gene>
<reference evidence="4" key="1">
    <citation type="submission" date="2022-01" db="EMBL/GenBank/DDBJ databases">
        <authorList>
            <person name="King R."/>
        </authorList>
    </citation>
    <scope>NUCLEOTIDE SEQUENCE</scope>
</reference>
<dbReference type="Gene3D" id="3.40.50.1820">
    <property type="entry name" value="alpha/beta hydrolase"/>
    <property type="match status" value="1"/>
</dbReference>
<evidence type="ECO:0000259" key="3">
    <source>
        <dbReference type="Pfam" id="PF00561"/>
    </source>
</evidence>
<dbReference type="Proteomes" id="UP001153636">
    <property type="component" value="Chromosome 1"/>
</dbReference>
<dbReference type="PANTHER" id="PTHR43798:SF14">
    <property type="entry name" value="SERINE HYDROLASE-LIKE PROTEIN DDB_G0286239"/>
    <property type="match status" value="1"/>
</dbReference>
<dbReference type="GO" id="GO:0016020">
    <property type="term" value="C:membrane"/>
    <property type="evidence" value="ECO:0007669"/>
    <property type="project" value="TreeGrafter"/>
</dbReference>
<dbReference type="GO" id="GO:0016787">
    <property type="term" value="F:hydrolase activity"/>
    <property type="evidence" value="ECO:0007669"/>
    <property type="project" value="UniProtKB-KW"/>
</dbReference>
<dbReference type="InterPro" id="IPR000073">
    <property type="entry name" value="AB_hydrolase_1"/>
</dbReference>
<feature type="domain" description="AB hydrolase-1" evidence="3">
    <location>
        <begin position="31"/>
        <end position="279"/>
    </location>
</feature>
<organism evidence="4 5">
    <name type="scientific">Psylliodes chrysocephalus</name>
    <dbReference type="NCBI Taxonomy" id="3402493"/>
    <lineage>
        <taxon>Eukaryota</taxon>
        <taxon>Metazoa</taxon>
        <taxon>Ecdysozoa</taxon>
        <taxon>Arthropoda</taxon>
        <taxon>Hexapoda</taxon>
        <taxon>Insecta</taxon>
        <taxon>Pterygota</taxon>
        <taxon>Neoptera</taxon>
        <taxon>Endopterygota</taxon>
        <taxon>Coleoptera</taxon>
        <taxon>Polyphaga</taxon>
        <taxon>Cucujiformia</taxon>
        <taxon>Chrysomeloidea</taxon>
        <taxon>Chrysomelidae</taxon>
        <taxon>Galerucinae</taxon>
        <taxon>Alticini</taxon>
        <taxon>Psylliodes</taxon>
    </lineage>
</organism>
<evidence type="ECO:0000256" key="1">
    <source>
        <dbReference type="ARBA" id="ARBA00008645"/>
    </source>
</evidence>
<dbReference type="AlphaFoldDB" id="A0A9P0CB35"/>
<dbReference type="PANTHER" id="PTHR43798">
    <property type="entry name" value="MONOACYLGLYCEROL LIPASE"/>
    <property type="match status" value="1"/>
</dbReference>